<dbReference type="PANTHER" id="PTHR42791">
    <property type="entry name" value="GNAT FAMILY ACETYLTRANSFERASE"/>
    <property type="match status" value="1"/>
</dbReference>
<comment type="caution">
    <text evidence="2">The sequence shown here is derived from an EMBL/GenBank/DDBJ whole genome shotgun (WGS) entry which is preliminary data.</text>
</comment>
<dbReference type="InterPro" id="IPR016181">
    <property type="entry name" value="Acyl_CoA_acyltransferase"/>
</dbReference>
<reference evidence="3" key="1">
    <citation type="submission" date="2015-07" db="EMBL/GenBank/DDBJ databases">
        <authorList>
            <person name="Teixeira M.M."/>
            <person name="Souza R.C."/>
            <person name="Almeida L.G."/>
            <person name="Vicente V.A."/>
            <person name="de Hoog S."/>
            <person name="Bocca A.L."/>
            <person name="de Almeida S.R."/>
            <person name="Vasconcelos A.T."/>
            <person name="Felipe M.S."/>
        </authorList>
    </citation>
    <scope>NUCLEOTIDE SEQUENCE [LARGE SCALE GENOMIC DNA]</scope>
    <source>
        <strain evidence="3">KSF</strain>
    </source>
</reference>
<dbReference type="GO" id="GO:0016747">
    <property type="term" value="F:acyltransferase activity, transferring groups other than amino-acyl groups"/>
    <property type="evidence" value="ECO:0007669"/>
    <property type="project" value="InterPro"/>
</dbReference>
<dbReference type="Pfam" id="PF00583">
    <property type="entry name" value="Acetyltransf_1"/>
    <property type="match status" value="1"/>
</dbReference>
<dbReference type="PROSITE" id="PS51186">
    <property type="entry name" value="GNAT"/>
    <property type="match status" value="1"/>
</dbReference>
<evidence type="ECO:0000313" key="2">
    <source>
        <dbReference type="EMBL" id="OCT51549.1"/>
    </source>
</evidence>
<dbReference type="SUPFAM" id="SSF55729">
    <property type="entry name" value="Acyl-CoA N-acyltransferases (Nat)"/>
    <property type="match status" value="1"/>
</dbReference>
<dbReference type="eggNOG" id="ENOG502T4SP">
    <property type="taxonomic scope" value="Eukaryota"/>
</dbReference>
<accession>A0A1C1CSS3</accession>
<dbReference type="STRING" id="86049.A0A1C1CSS3"/>
<evidence type="ECO:0000259" key="1">
    <source>
        <dbReference type="PROSITE" id="PS51186"/>
    </source>
</evidence>
<name>A0A1C1CSS3_9EURO</name>
<dbReference type="VEuPathDB" id="FungiDB:G647_06544"/>
<proteinExistence type="predicted"/>
<keyword evidence="3" id="KW-1185">Reference proteome</keyword>
<dbReference type="AlphaFoldDB" id="A0A1C1CSS3"/>
<dbReference type="PANTHER" id="PTHR42791:SF17">
    <property type="entry name" value="ACETYLTRANSFERASE, GNAT FAMILY FAMILY (AFU_ORTHOLOGUE AFUA_8G05690)"/>
    <property type="match status" value="1"/>
</dbReference>
<protein>
    <submittedName>
        <fullName evidence="2">Acetyltransferase, GNAT family</fullName>
    </submittedName>
</protein>
<dbReference type="Gene3D" id="3.40.630.30">
    <property type="match status" value="1"/>
</dbReference>
<keyword evidence="2" id="KW-0808">Transferase</keyword>
<dbReference type="VEuPathDB" id="FungiDB:CLCR_09051"/>
<sequence>MPAFALVPASPSDLEAVARVQFEACAKDHGFPVIFPKGPTLTSITHFVQAYEADMENDLSCHLMVVKDALTGDIASFAIWHFYPPRSSEDIEEEMLTRDFPLPNDANKELGNRLIHNSIRKRHEVVASAIGTNQPYAFLAAVGTRPKYQNQGAASLLLKWGLERADDRGLAVYVESAPMALRLYEKYGFREVSNLTLDMAPWKEGEYLNKCMVRQPAT</sequence>
<dbReference type="CDD" id="cd04301">
    <property type="entry name" value="NAT_SF"/>
    <property type="match status" value="1"/>
</dbReference>
<organism evidence="2 3">
    <name type="scientific">Cladophialophora carrionii</name>
    <dbReference type="NCBI Taxonomy" id="86049"/>
    <lineage>
        <taxon>Eukaryota</taxon>
        <taxon>Fungi</taxon>
        <taxon>Dikarya</taxon>
        <taxon>Ascomycota</taxon>
        <taxon>Pezizomycotina</taxon>
        <taxon>Eurotiomycetes</taxon>
        <taxon>Chaetothyriomycetidae</taxon>
        <taxon>Chaetothyriales</taxon>
        <taxon>Herpotrichiellaceae</taxon>
        <taxon>Cladophialophora</taxon>
    </lineage>
</organism>
<evidence type="ECO:0000313" key="3">
    <source>
        <dbReference type="Proteomes" id="UP000094526"/>
    </source>
</evidence>
<dbReference type="InterPro" id="IPR000182">
    <property type="entry name" value="GNAT_dom"/>
</dbReference>
<dbReference type="Proteomes" id="UP000094526">
    <property type="component" value="Unassembled WGS sequence"/>
</dbReference>
<dbReference type="InterPro" id="IPR052523">
    <property type="entry name" value="Trichothecene_AcTrans"/>
</dbReference>
<dbReference type="EMBL" id="LGRB01000009">
    <property type="protein sequence ID" value="OCT51549.1"/>
    <property type="molecule type" value="Genomic_DNA"/>
</dbReference>
<feature type="domain" description="N-acetyltransferase" evidence="1">
    <location>
        <begin position="64"/>
        <end position="214"/>
    </location>
</feature>
<dbReference type="OrthoDB" id="2744543at2759"/>
<gene>
    <name evidence="2" type="ORF">CLCR_09051</name>
</gene>